<keyword evidence="1" id="KW-1185">Reference proteome</keyword>
<protein>
    <submittedName>
        <fullName evidence="2">Uncharacterized protein LOC117639850</fullName>
    </submittedName>
</protein>
<reference evidence="2" key="1">
    <citation type="submission" date="2025-08" db="UniProtKB">
        <authorList>
            <consortium name="RefSeq"/>
        </authorList>
    </citation>
    <scope>IDENTIFICATION</scope>
    <source>
        <tissue evidence="2">Total insect</tissue>
    </source>
</reference>
<evidence type="ECO:0000313" key="2">
    <source>
        <dbReference type="RefSeq" id="XP_034231683.1"/>
    </source>
</evidence>
<dbReference type="KEGG" id="tpal:117639850"/>
<evidence type="ECO:0000313" key="1">
    <source>
        <dbReference type="Proteomes" id="UP000515158"/>
    </source>
</evidence>
<gene>
    <name evidence="2" type="primary">LOC117639850</name>
</gene>
<sequence length="91" mass="10151">DEDEDEEMKKELVNYLIKFQKKHKELHVDHSSDETDPDGFARWKNRADVARDDGDVEAGGDLDVDVDAALEPPSRTTLQEAATLAKELGVA</sequence>
<organism evidence="2">
    <name type="scientific">Thrips palmi</name>
    <name type="common">Melon thrips</name>
    <dbReference type="NCBI Taxonomy" id="161013"/>
    <lineage>
        <taxon>Eukaryota</taxon>
        <taxon>Metazoa</taxon>
        <taxon>Ecdysozoa</taxon>
        <taxon>Arthropoda</taxon>
        <taxon>Hexapoda</taxon>
        <taxon>Insecta</taxon>
        <taxon>Pterygota</taxon>
        <taxon>Neoptera</taxon>
        <taxon>Paraneoptera</taxon>
        <taxon>Thysanoptera</taxon>
        <taxon>Terebrantia</taxon>
        <taxon>Thripoidea</taxon>
        <taxon>Thripidae</taxon>
        <taxon>Thrips</taxon>
    </lineage>
</organism>
<feature type="non-terminal residue" evidence="2">
    <location>
        <position position="1"/>
    </location>
</feature>
<proteinExistence type="predicted"/>
<dbReference type="AlphaFoldDB" id="A0A6P8XX73"/>
<accession>A0A6P8XX73</accession>
<dbReference type="RefSeq" id="XP_034231683.1">
    <property type="nucleotide sequence ID" value="XM_034375792.1"/>
</dbReference>
<dbReference type="InParanoid" id="A0A6P8XX73"/>
<dbReference type="Proteomes" id="UP000515158">
    <property type="component" value="Unplaced"/>
</dbReference>
<dbReference type="GeneID" id="117639850"/>
<name>A0A6P8XX73_THRPL</name>